<dbReference type="EMBL" id="AATQ01000005">
    <property type="protein sequence ID" value="EAU47642.1"/>
    <property type="molecule type" value="Genomic_DNA"/>
</dbReference>
<accession>Q0FTV7</accession>
<dbReference type="PANTHER" id="PTHR35011:SF2">
    <property type="entry name" value="2,3-DIKETO-L-GULONATE TRAP TRANSPORTER SMALL PERMEASE PROTEIN YIAM"/>
    <property type="match status" value="1"/>
</dbReference>
<evidence type="ECO:0000256" key="3">
    <source>
        <dbReference type="ARBA" id="ARBA00022475"/>
    </source>
</evidence>
<organism evidence="11 12">
    <name type="scientific">Salipiger bermudensis (strain DSM 26914 / JCM 13377 / KCTC 12554 / HTCC2601)</name>
    <name type="common">Pelagibaca bermudensis</name>
    <dbReference type="NCBI Taxonomy" id="314265"/>
    <lineage>
        <taxon>Bacteria</taxon>
        <taxon>Pseudomonadati</taxon>
        <taxon>Pseudomonadota</taxon>
        <taxon>Alphaproteobacteria</taxon>
        <taxon>Rhodobacterales</taxon>
        <taxon>Roseobacteraceae</taxon>
        <taxon>Salipiger</taxon>
    </lineage>
</organism>
<feature type="transmembrane region" description="Helical" evidence="9">
    <location>
        <begin position="144"/>
        <end position="165"/>
    </location>
</feature>
<dbReference type="GO" id="GO:0022857">
    <property type="term" value="F:transmembrane transporter activity"/>
    <property type="evidence" value="ECO:0007669"/>
    <property type="project" value="UniProtKB-UniRule"/>
</dbReference>
<comment type="similarity">
    <text evidence="8 9">Belongs to the TRAP transporter small permease family.</text>
</comment>
<evidence type="ECO:0000313" key="11">
    <source>
        <dbReference type="EMBL" id="EAU47642.1"/>
    </source>
</evidence>
<evidence type="ECO:0000256" key="8">
    <source>
        <dbReference type="ARBA" id="ARBA00038436"/>
    </source>
</evidence>
<comment type="caution">
    <text evidence="11">The sequence shown here is derived from an EMBL/GenBank/DDBJ whole genome shotgun (WGS) entry which is preliminary data.</text>
</comment>
<keyword evidence="5 9" id="KW-0812">Transmembrane</keyword>
<dbReference type="Pfam" id="PF04290">
    <property type="entry name" value="DctQ"/>
    <property type="match status" value="1"/>
</dbReference>
<dbReference type="eggNOG" id="COG4665">
    <property type="taxonomic scope" value="Bacteria"/>
</dbReference>
<dbReference type="RefSeq" id="WP_007798622.1">
    <property type="nucleotide sequence ID" value="NZ_DS022276.1"/>
</dbReference>
<dbReference type="InterPro" id="IPR055348">
    <property type="entry name" value="DctQ"/>
</dbReference>
<feature type="domain" description="Tripartite ATP-independent periplasmic transporters DctQ component" evidence="10">
    <location>
        <begin position="34"/>
        <end position="166"/>
    </location>
</feature>
<gene>
    <name evidence="11" type="ORF">R2601_19934</name>
</gene>
<feature type="transmembrane region" description="Helical" evidence="9">
    <location>
        <begin position="21"/>
        <end position="46"/>
    </location>
</feature>
<dbReference type="GO" id="GO:0005886">
    <property type="term" value="C:plasma membrane"/>
    <property type="evidence" value="ECO:0007669"/>
    <property type="project" value="UniProtKB-SubCell"/>
</dbReference>
<comment type="subunit">
    <text evidence="9">The complex comprises the extracytoplasmic solute receptor protein and the two transmembrane proteins.</text>
</comment>
<dbReference type="OrthoDB" id="6160477at2"/>
<dbReference type="GO" id="GO:0015740">
    <property type="term" value="P:C4-dicarboxylate transport"/>
    <property type="evidence" value="ECO:0007669"/>
    <property type="project" value="TreeGrafter"/>
</dbReference>
<dbReference type="Proteomes" id="UP000006230">
    <property type="component" value="Unassembled WGS sequence"/>
</dbReference>
<evidence type="ECO:0000256" key="7">
    <source>
        <dbReference type="ARBA" id="ARBA00023136"/>
    </source>
</evidence>
<comment type="function">
    <text evidence="9">Part of the tripartite ATP-independent periplasmic (TRAP) transport system.</text>
</comment>
<dbReference type="HOGENOM" id="CLU_086356_2_3_5"/>
<comment type="subcellular location">
    <subcellularLocation>
        <location evidence="1 9">Cell inner membrane</location>
        <topology evidence="1 9">Multi-pass membrane protein</topology>
    </subcellularLocation>
</comment>
<dbReference type="STRING" id="314265.R2601_19934"/>
<keyword evidence="12" id="KW-1185">Reference proteome</keyword>
<keyword evidence="2 9" id="KW-0813">Transport</keyword>
<evidence type="ECO:0000313" key="12">
    <source>
        <dbReference type="Proteomes" id="UP000006230"/>
    </source>
</evidence>
<evidence type="ECO:0000256" key="5">
    <source>
        <dbReference type="ARBA" id="ARBA00022692"/>
    </source>
</evidence>
<evidence type="ECO:0000256" key="4">
    <source>
        <dbReference type="ARBA" id="ARBA00022519"/>
    </source>
</evidence>
<keyword evidence="7 9" id="KW-0472">Membrane</keyword>
<sequence length="171" mass="18707">MMDERNSGPASAGPVFDAAALATRVLSGAVLAALVGLVCLEAFLRGAFNYSLGFAEELTGYCVVLLTFFGAALALRANALFQVHFLFDSYSPNVRVWVQRIFVIVALIVCVILAWKAKDLTLSSFSRNRFAATVLRTPLWIPQLIPPVGFCVIGIFLVEQFLLTFRKKDTA</sequence>
<dbReference type="AlphaFoldDB" id="Q0FTV7"/>
<reference evidence="11 12" key="1">
    <citation type="journal article" date="2010" name="J. Bacteriol.">
        <title>Genome sequences of Pelagibaca bermudensis HTCC2601T and Maritimibacter alkaliphilus HTCC2654T, the type strains of two marine Roseobacter genera.</title>
        <authorList>
            <person name="Thrash J.C."/>
            <person name="Cho J.C."/>
            <person name="Ferriera S."/>
            <person name="Johnson J."/>
            <person name="Vergin K.L."/>
            <person name="Giovannoni S.J."/>
        </authorList>
    </citation>
    <scope>NUCLEOTIDE SEQUENCE [LARGE SCALE GENOMIC DNA]</scope>
    <source>
        <strain evidence="12">DSM 26914 / JCM 13377 / KCTC 12554 / HTCC2601</strain>
    </source>
</reference>
<evidence type="ECO:0000256" key="9">
    <source>
        <dbReference type="RuleBase" id="RU369079"/>
    </source>
</evidence>
<keyword evidence="3" id="KW-1003">Cell membrane</keyword>
<name>Q0FTV7_SALBH</name>
<keyword evidence="6 9" id="KW-1133">Transmembrane helix</keyword>
<feature type="transmembrane region" description="Helical" evidence="9">
    <location>
        <begin position="58"/>
        <end position="75"/>
    </location>
</feature>
<keyword evidence="4 9" id="KW-0997">Cell inner membrane</keyword>
<feature type="transmembrane region" description="Helical" evidence="9">
    <location>
        <begin position="96"/>
        <end position="115"/>
    </location>
</feature>
<evidence type="ECO:0000256" key="6">
    <source>
        <dbReference type="ARBA" id="ARBA00022989"/>
    </source>
</evidence>
<evidence type="ECO:0000256" key="2">
    <source>
        <dbReference type="ARBA" id="ARBA00022448"/>
    </source>
</evidence>
<dbReference type="PANTHER" id="PTHR35011">
    <property type="entry name" value="2,3-DIKETO-L-GULONATE TRAP TRANSPORTER SMALL PERMEASE PROTEIN YIAM"/>
    <property type="match status" value="1"/>
</dbReference>
<evidence type="ECO:0000259" key="10">
    <source>
        <dbReference type="Pfam" id="PF04290"/>
    </source>
</evidence>
<evidence type="ECO:0000256" key="1">
    <source>
        <dbReference type="ARBA" id="ARBA00004429"/>
    </source>
</evidence>
<protein>
    <recommendedName>
        <fullName evidence="9">TRAP transporter small permease protein</fullName>
    </recommendedName>
</protein>
<proteinExistence type="inferred from homology"/>
<dbReference type="InterPro" id="IPR007387">
    <property type="entry name" value="TRAP_DctQ"/>
</dbReference>